<dbReference type="SUPFAM" id="SSF56281">
    <property type="entry name" value="Metallo-hydrolase/oxidoreductase"/>
    <property type="match status" value="1"/>
</dbReference>
<dbReference type="Pfam" id="PF12706">
    <property type="entry name" value="Lactamase_B_2"/>
    <property type="match status" value="1"/>
</dbReference>
<evidence type="ECO:0000313" key="3">
    <source>
        <dbReference type="Proteomes" id="UP000525652"/>
    </source>
</evidence>
<dbReference type="EMBL" id="JACHVA010000137">
    <property type="protein sequence ID" value="MBC2603965.1"/>
    <property type="molecule type" value="Genomic_DNA"/>
</dbReference>
<dbReference type="InterPro" id="IPR001279">
    <property type="entry name" value="Metallo-B-lactamas"/>
</dbReference>
<dbReference type="RefSeq" id="WP_185694585.1">
    <property type="nucleotide sequence ID" value="NZ_JACHVA010000137.1"/>
</dbReference>
<reference evidence="2 3" key="1">
    <citation type="submission" date="2020-07" db="EMBL/GenBank/DDBJ databases">
        <authorList>
            <person name="Feng X."/>
        </authorList>
    </citation>
    <scope>NUCLEOTIDE SEQUENCE [LARGE SCALE GENOMIC DNA]</scope>
    <source>
        <strain evidence="2 3">JCM14086</strain>
    </source>
</reference>
<dbReference type="PANTHER" id="PTHR15032:SF36">
    <property type="entry name" value="METALLO-BETA-LACTAMASE DOMAIN-CONTAINING PROTEIN"/>
    <property type="match status" value="1"/>
</dbReference>
<dbReference type="Proteomes" id="UP000525652">
    <property type="component" value="Unassembled WGS sequence"/>
</dbReference>
<dbReference type="AlphaFoldDB" id="A0A7X1E5T1"/>
<sequence length="303" mass="33861">MSGLWIGLVSGLLLLAAGLSWLGWGRSANWREVTGWKRLSERSLEWFAESGVAFAAEEMAPQLKWWGHATVQVDWQGTTLLTDPVLSSRVKVAPRRFDDPRWEKGTAVDAILLTHGHMDHLDNPSLEALAPTKLLIPAGTERFLSRAVREQHDVVPVQLGESQTIGALEVIPVPAQHGGWRYPWQQGYFACGYIVRAEVETLYLAGDTAQGPHFQRIGEKFRPRLAVLPIGAYSPQCFLQKRHLNPEEALDAAQALGCDYVMPCHFGTFRLSLEPMHEPLGRFAKAAESRRQKWILPVPAEES</sequence>
<comment type="caution">
    <text evidence="2">The sequence shown here is derived from an EMBL/GenBank/DDBJ whole genome shotgun (WGS) entry which is preliminary data.</text>
</comment>
<dbReference type="PANTHER" id="PTHR15032">
    <property type="entry name" value="N-ACYL-PHOSPHATIDYLETHANOLAMINE-HYDROLYZING PHOSPHOLIPASE D"/>
    <property type="match status" value="1"/>
</dbReference>
<dbReference type="GO" id="GO:0005737">
    <property type="term" value="C:cytoplasm"/>
    <property type="evidence" value="ECO:0007669"/>
    <property type="project" value="TreeGrafter"/>
</dbReference>
<feature type="domain" description="Metallo-beta-lactamase" evidence="1">
    <location>
        <begin position="79"/>
        <end position="266"/>
    </location>
</feature>
<dbReference type="InterPro" id="IPR036866">
    <property type="entry name" value="RibonucZ/Hydroxyglut_hydro"/>
</dbReference>
<keyword evidence="3" id="KW-1185">Reference proteome</keyword>
<dbReference type="Gene3D" id="3.60.15.10">
    <property type="entry name" value="Ribonuclease Z/Hydroxyacylglutathione hydrolase-like"/>
    <property type="match status" value="1"/>
</dbReference>
<keyword evidence="2" id="KW-0378">Hydrolase</keyword>
<organism evidence="2 3">
    <name type="scientific">Puniceicoccus vermicola</name>
    <dbReference type="NCBI Taxonomy" id="388746"/>
    <lineage>
        <taxon>Bacteria</taxon>
        <taxon>Pseudomonadati</taxon>
        <taxon>Verrucomicrobiota</taxon>
        <taxon>Opitutia</taxon>
        <taxon>Puniceicoccales</taxon>
        <taxon>Puniceicoccaceae</taxon>
        <taxon>Puniceicoccus</taxon>
    </lineage>
</organism>
<evidence type="ECO:0000259" key="1">
    <source>
        <dbReference type="Pfam" id="PF12706"/>
    </source>
</evidence>
<evidence type="ECO:0000313" key="2">
    <source>
        <dbReference type="EMBL" id="MBC2603965.1"/>
    </source>
</evidence>
<accession>A0A7X1E5T1</accession>
<protein>
    <submittedName>
        <fullName evidence="2">MBL fold metallo-hydrolase</fullName>
    </submittedName>
</protein>
<gene>
    <name evidence="2" type="ORF">H5P30_19465</name>
</gene>
<proteinExistence type="predicted"/>
<name>A0A7X1E5T1_9BACT</name>
<dbReference type="GO" id="GO:0016787">
    <property type="term" value="F:hydrolase activity"/>
    <property type="evidence" value="ECO:0007669"/>
    <property type="project" value="UniProtKB-KW"/>
</dbReference>